<dbReference type="AlphaFoldDB" id="A0AAN4ZAG5"/>
<feature type="signal peptide" evidence="2">
    <location>
        <begin position="1"/>
        <end position="29"/>
    </location>
</feature>
<reference evidence="4" key="1">
    <citation type="submission" date="2022-10" db="EMBL/GenBank/DDBJ databases">
        <title>Genome assembly of Pristionchus species.</title>
        <authorList>
            <person name="Yoshida K."/>
            <person name="Sommer R.J."/>
        </authorList>
    </citation>
    <scope>NUCLEOTIDE SEQUENCE [LARGE SCALE GENOMIC DNA]</scope>
    <source>
        <strain evidence="4">RS5460</strain>
    </source>
</reference>
<dbReference type="GO" id="GO:0006457">
    <property type="term" value="P:protein folding"/>
    <property type="evidence" value="ECO:0007669"/>
    <property type="project" value="TreeGrafter"/>
</dbReference>
<keyword evidence="4" id="KW-1185">Reference proteome</keyword>
<name>A0AAN4ZAG5_9BILA</name>
<proteinExistence type="inferred from homology"/>
<dbReference type="GO" id="GO:0003756">
    <property type="term" value="F:protein disulfide isomerase activity"/>
    <property type="evidence" value="ECO:0007669"/>
    <property type="project" value="TreeGrafter"/>
</dbReference>
<dbReference type="Pfam" id="PF13848">
    <property type="entry name" value="Thioredoxin_6"/>
    <property type="match status" value="1"/>
</dbReference>
<dbReference type="GO" id="GO:0034976">
    <property type="term" value="P:response to endoplasmic reticulum stress"/>
    <property type="evidence" value="ECO:0007669"/>
    <property type="project" value="TreeGrafter"/>
</dbReference>
<evidence type="ECO:0000313" key="3">
    <source>
        <dbReference type="EMBL" id="GMR34963.1"/>
    </source>
</evidence>
<comment type="similarity">
    <text evidence="1">Belongs to the protein disulfide isomerase family.</text>
</comment>
<dbReference type="PANTHER" id="PTHR18929:SF240">
    <property type="entry name" value="PROTEIN DISULFIDE-ISOMERASE"/>
    <property type="match status" value="1"/>
</dbReference>
<organism evidence="3 4">
    <name type="scientific">Pristionchus mayeri</name>
    <dbReference type="NCBI Taxonomy" id="1317129"/>
    <lineage>
        <taxon>Eukaryota</taxon>
        <taxon>Metazoa</taxon>
        <taxon>Ecdysozoa</taxon>
        <taxon>Nematoda</taxon>
        <taxon>Chromadorea</taxon>
        <taxon>Rhabditida</taxon>
        <taxon>Rhabditina</taxon>
        <taxon>Diplogasteromorpha</taxon>
        <taxon>Diplogasteroidea</taxon>
        <taxon>Neodiplogasteridae</taxon>
        <taxon>Pristionchus</taxon>
    </lineage>
</organism>
<comment type="caution">
    <text evidence="3">The sequence shown here is derived from an EMBL/GenBank/DDBJ whole genome shotgun (WGS) entry which is preliminary data.</text>
</comment>
<dbReference type="PANTHER" id="PTHR18929">
    <property type="entry name" value="PROTEIN DISULFIDE ISOMERASE"/>
    <property type="match status" value="1"/>
</dbReference>
<dbReference type="Gene3D" id="3.40.30.10">
    <property type="entry name" value="Glutaredoxin"/>
    <property type="match status" value="2"/>
</dbReference>
<feature type="chain" id="PRO_5042815377" description="Thioredoxin-like fold domain-containing protein" evidence="2">
    <location>
        <begin position="30"/>
        <end position="261"/>
    </location>
</feature>
<evidence type="ECO:0008006" key="5">
    <source>
        <dbReference type="Google" id="ProtNLM"/>
    </source>
</evidence>
<dbReference type="InterPro" id="IPR036249">
    <property type="entry name" value="Thioredoxin-like_sf"/>
</dbReference>
<evidence type="ECO:0000256" key="1">
    <source>
        <dbReference type="ARBA" id="ARBA00006347"/>
    </source>
</evidence>
<protein>
    <recommendedName>
        <fullName evidence="5">Thioredoxin-like fold domain-containing protein</fullName>
    </recommendedName>
</protein>
<dbReference type="Proteomes" id="UP001328107">
    <property type="component" value="Unassembled WGS sequence"/>
</dbReference>
<sequence length="261" mass="29664">MRPPLLLPSFPFFLISTLVSLSSVELVEIGNVEALRKLANDNVCYVVGYFENLDTEETRLYREAVADIYFGRAFARAACGTMATAISSDDGLRKELGIDGEKGIVLISEGVRAVFPFDDYVDPIKRWIENSPVSLVSEFSECFILSIFQGEPMNYLLLLASKSSEDFPTLKEAFTKAAKEERLQTRFVLVDTDDEYNADYMRSFVGFKEKQEPAVYAIIDREHGWEKFFPDFTEITTENIIAYNDLLNAGKLKRYLKSEEV</sequence>
<feature type="non-terminal residue" evidence="3">
    <location>
        <position position="261"/>
    </location>
</feature>
<dbReference type="EMBL" id="BTRK01000002">
    <property type="protein sequence ID" value="GMR34963.1"/>
    <property type="molecule type" value="Genomic_DNA"/>
</dbReference>
<accession>A0AAN4ZAG5</accession>
<keyword evidence="2" id="KW-0732">Signal</keyword>
<evidence type="ECO:0000313" key="4">
    <source>
        <dbReference type="Proteomes" id="UP001328107"/>
    </source>
</evidence>
<dbReference type="SUPFAM" id="SSF52833">
    <property type="entry name" value="Thioredoxin-like"/>
    <property type="match status" value="1"/>
</dbReference>
<gene>
    <name evidence="3" type="ORF">PMAYCL1PPCAC_05158</name>
</gene>
<evidence type="ECO:0000256" key="2">
    <source>
        <dbReference type="SAM" id="SignalP"/>
    </source>
</evidence>
<dbReference type="GO" id="GO:0005783">
    <property type="term" value="C:endoplasmic reticulum"/>
    <property type="evidence" value="ECO:0007669"/>
    <property type="project" value="TreeGrafter"/>
</dbReference>